<comment type="caution">
    <text evidence="2">The sequence shown here is derived from an EMBL/GenBank/DDBJ whole genome shotgun (WGS) entry which is preliminary data.</text>
</comment>
<accession>A0A544W1L6</accession>
<evidence type="ECO:0000313" key="3">
    <source>
        <dbReference type="Proteomes" id="UP000315759"/>
    </source>
</evidence>
<keyword evidence="3" id="KW-1185">Reference proteome</keyword>
<dbReference type="RefSeq" id="WP_142552631.1">
    <property type="nucleotide sequence ID" value="NZ_VIFX01000015.1"/>
</dbReference>
<keyword evidence="2" id="KW-0378">Hydrolase</keyword>
<evidence type="ECO:0000259" key="1">
    <source>
        <dbReference type="Pfam" id="PF07858"/>
    </source>
</evidence>
<gene>
    <name evidence="2" type="ORF">D8S82_13785</name>
</gene>
<dbReference type="GO" id="GO:0016787">
    <property type="term" value="F:hydrolase activity"/>
    <property type="evidence" value="ECO:0007669"/>
    <property type="project" value="UniProtKB-KW"/>
</dbReference>
<dbReference type="EMBL" id="VIFX01000015">
    <property type="protein sequence ID" value="TQR86113.1"/>
    <property type="molecule type" value="Genomic_DNA"/>
</dbReference>
<dbReference type="Gene3D" id="3.10.450.50">
    <property type="match status" value="1"/>
</dbReference>
<dbReference type="SUPFAM" id="SSF54427">
    <property type="entry name" value="NTF2-like"/>
    <property type="match status" value="1"/>
</dbReference>
<proteinExistence type="predicted"/>
<organism evidence="2 3">
    <name type="scientific">Mycolicibacterium hodleri</name>
    <dbReference type="NCBI Taxonomy" id="49897"/>
    <lineage>
        <taxon>Bacteria</taxon>
        <taxon>Bacillati</taxon>
        <taxon>Actinomycetota</taxon>
        <taxon>Actinomycetes</taxon>
        <taxon>Mycobacteriales</taxon>
        <taxon>Mycobacteriaceae</taxon>
        <taxon>Mycolicibacterium</taxon>
    </lineage>
</organism>
<dbReference type="InterPro" id="IPR032710">
    <property type="entry name" value="NTF2-like_dom_sf"/>
</dbReference>
<feature type="domain" description="Limonene-1,2-epoxide hydrolase" evidence="1">
    <location>
        <begin position="4"/>
        <end position="120"/>
    </location>
</feature>
<name>A0A544W1L6_9MYCO</name>
<dbReference type="Pfam" id="PF07858">
    <property type="entry name" value="LEH"/>
    <property type="match status" value="1"/>
</dbReference>
<dbReference type="Proteomes" id="UP000315759">
    <property type="component" value="Unassembled WGS sequence"/>
</dbReference>
<evidence type="ECO:0000313" key="2">
    <source>
        <dbReference type="EMBL" id="TQR86113.1"/>
    </source>
</evidence>
<reference evidence="2 3" key="1">
    <citation type="submission" date="2018-10" db="EMBL/GenBank/DDBJ databases">
        <title>Draft genome of Mycobacterium hodleri strain B.</title>
        <authorList>
            <person name="Amande T.J."/>
            <person name="Mcgenity T.J."/>
        </authorList>
    </citation>
    <scope>NUCLEOTIDE SEQUENCE [LARGE SCALE GENOMIC DNA]</scope>
    <source>
        <strain evidence="2 3">B</strain>
    </source>
</reference>
<dbReference type="AlphaFoldDB" id="A0A544W1L6"/>
<sequence>MTTEPAELVTEFCALWANPDLETILSYFTEDAVYHNIPMAPAEGLPAIRDLLPMMLDGMEGIDFVVHRQVADGNLVMNERTDVMRRTNGGRVELPVMGTFEVRDGRIAAWRDYFDLATVTAGLA</sequence>
<protein>
    <submittedName>
        <fullName evidence="2">Limonene-1,2-epoxide hydrolase</fullName>
    </submittedName>
</protein>
<dbReference type="InterPro" id="IPR013100">
    <property type="entry name" value="LEH"/>
</dbReference>